<dbReference type="InterPro" id="IPR050309">
    <property type="entry name" value="Type-B_Carboxylest/Lipase"/>
</dbReference>
<gene>
    <name evidence="5" type="ORF">PAC_10532</name>
</gene>
<dbReference type="AlphaFoldDB" id="A0A1L7X6I9"/>
<accession>A0A1L7X6I9</accession>
<organism evidence="5 6">
    <name type="scientific">Phialocephala subalpina</name>
    <dbReference type="NCBI Taxonomy" id="576137"/>
    <lineage>
        <taxon>Eukaryota</taxon>
        <taxon>Fungi</taxon>
        <taxon>Dikarya</taxon>
        <taxon>Ascomycota</taxon>
        <taxon>Pezizomycotina</taxon>
        <taxon>Leotiomycetes</taxon>
        <taxon>Helotiales</taxon>
        <taxon>Mollisiaceae</taxon>
        <taxon>Phialocephala</taxon>
        <taxon>Phialocephala fortinii species complex</taxon>
    </lineage>
</organism>
<feature type="domain" description="Carboxylesterase type B" evidence="4">
    <location>
        <begin position="35"/>
        <end position="496"/>
    </location>
</feature>
<evidence type="ECO:0000256" key="2">
    <source>
        <dbReference type="ARBA" id="ARBA00022801"/>
    </source>
</evidence>
<feature type="chain" id="PRO_5011835044" description="Carboxylic ester hydrolase" evidence="3">
    <location>
        <begin position="28"/>
        <end position="537"/>
    </location>
</feature>
<keyword evidence="2 3" id="KW-0378">Hydrolase</keyword>
<dbReference type="Gene3D" id="3.40.50.1820">
    <property type="entry name" value="alpha/beta hydrolase"/>
    <property type="match status" value="1"/>
</dbReference>
<reference evidence="5 6" key="1">
    <citation type="submission" date="2016-03" db="EMBL/GenBank/DDBJ databases">
        <authorList>
            <person name="Ploux O."/>
        </authorList>
    </citation>
    <scope>NUCLEOTIDE SEQUENCE [LARGE SCALE GENOMIC DNA]</scope>
    <source>
        <strain evidence="5 6">UAMH 11012</strain>
    </source>
</reference>
<dbReference type="PROSITE" id="PS00122">
    <property type="entry name" value="CARBOXYLESTERASE_B_1"/>
    <property type="match status" value="1"/>
</dbReference>
<feature type="signal peptide" evidence="3">
    <location>
        <begin position="1"/>
        <end position="27"/>
    </location>
</feature>
<dbReference type="STRING" id="576137.A0A1L7X6I9"/>
<sequence length="537" mass="57809">MGVFRFIEQTACLGIALTLALACVADASVIRGSSCPVVTTTEGKVSGFQDDSGNSVYLGLPFAATTGGRNRWKAPQNPPRYRGVFNASSYGPTCPQAITGTSYSQQGEDCLSANIWAPAHGNNLPVFVYIYGGAMVTGSSSNAQFQGNNFARKGVVYVSFNTRESIFASPYSAELAGTSQNFGILDVEKAMDWIRANIKAFGGNPDHIVLGGHSSGGVHVDHYLWNHPNTWLAGAIEMSANAASGPGYAPMNVGLDVIAAEVGCGNGTGQLDCLRQVDMYDLETTYFNSTANTWFSPVVDGITRWSVADYIKRFEAGLYPSHVPLITGNSNGEGTIFSIVYGGENTNFSSWIRTFDADVAHIPHDVLLNAYNASDYASVSLESGTQYGDARFDCAVDYLIDLRSESQNTWSYRWFGAYDNVVGVSGTAPTHGTEVPFFMGGNECFDALTNVTTAEQRLADFTSDWFVRWIKNPSQGPGWAQVQPECGVVMKLGVPGDEEALIPGATSDYNEKCQAVYKEYFPLYPVVQNPVTLAASS</sequence>
<protein>
    <recommendedName>
        <fullName evidence="3">Carboxylic ester hydrolase</fullName>
        <ecNumber evidence="3">3.1.1.-</ecNumber>
    </recommendedName>
</protein>
<keyword evidence="6" id="KW-1185">Reference proteome</keyword>
<dbReference type="SUPFAM" id="SSF53474">
    <property type="entry name" value="alpha/beta-Hydrolases"/>
    <property type="match status" value="1"/>
</dbReference>
<keyword evidence="3" id="KW-0732">Signal</keyword>
<name>A0A1L7X6I9_9HELO</name>
<dbReference type="GO" id="GO:0016787">
    <property type="term" value="F:hydrolase activity"/>
    <property type="evidence" value="ECO:0007669"/>
    <property type="project" value="UniProtKB-KW"/>
</dbReference>
<dbReference type="PANTHER" id="PTHR11559">
    <property type="entry name" value="CARBOXYLESTERASE"/>
    <property type="match status" value="1"/>
</dbReference>
<dbReference type="InterPro" id="IPR029058">
    <property type="entry name" value="AB_hydrolase_fold"/>
</dbReference>
<proteinExistence type="inferred from homology"/>
<dbReference type="EMBL" id="FJOG01000016">
    <property type="protein sequence ID" value="CZR60636.1"/>
    <property type="molecule type" value="Genomic_DNA"/>
</dbReference>
<dbReference type="OrthoDB" id="408631at2759"/>
<comment type="similarity">
    <text evidence="1 3">Belongs to the type-B carboxylesterase/lipase family.</text>
</comment>
<dbReference type="InterPro" id="IPR019826">
    <property type="entry name" value="Carboxylesterase_B_AS"/>
</dbReference>
<evidence type="ECO:0000256" key="3">
    <source>
        <dbReference type="RuleBase" id="RU361235"/>
    </source>
</evidence>
<dbReference type="InterPro" id="IPR002018">
    <property type="entry name" value="CarbesteraseB"/>
</dbReference>
<evidence type="ECO:0000313" key="5">
    <source>
        <dbReference type="EMBL" id="CZR60636.1"/>
    </source>
</evidence>
<evidence type="ECO:0000256" key="1">
    <source>
        <dbReference type="ARBA" id="ARBA00005964"/>
    </source>
</evidence>
<dbReference type="PROSITE" id="PS51257">
    <property type="entry name" value="PROKAR_LIPOPROTEIN"/>
    <property type="match status" value="1"/>
</dbReference>
<dbReference type="Proteomes" id="UP000184330">
    <property type="component" value="Unassembled WGS sequence"/>
</dbReference>
<dbReference type="EC" id="3.1.1.-" evidence="3"/>
<evidence type="ECO:0000313" key="6">
    <source>
        <dbReference type="Proteomes" id="UP000184330"/>
    </source>
</evidence>
<evidence type="ECO:0000259" key="4">
    <source>
        <dbReference type="Pfam" id="PF00135"/>
    </source>
</evidence>
<dbReference type="Pfam" id="PF00135">
    <property type="entry name" value="COesterase"/>
    <property type="match status" value="1"/>
</dbReference>